<dbReference type="GO" id="GO:0016787">
    <property type="term" value="F:hydrolase activity"/>
    <property type="evidence" value="ECO:0007669"/>
    <property type="project" value="UniProtKB-UniRule"/>
</dbReference>
<feature type="compositionally biased region" description="Basic and acidic residues" evidence="4">
    <location>
        <begin position="1"/>
        <end position="15"/>
    </location>
</feature>
<evidence type="ECO:0000259" key="6">
    <source>
        <dbReference type="PROSITE" id="PS51635"/>
    </source>
</evidence>
<dbReference type="PANTHER" id="PTHR46394">
    <property type="entry name" value="ANNEXIN"/>
    <property type="match status" value="1"/>
</dbReference>
<dbReference type="OrthoDB" id="412240at2759"/>
<evidence type="ECO:0000313" key="7">
    <source>
        <dbReference type="Proteomes" id="UP000515135"/>
    </source>
</evidence>
<keyword evidence="1" id="KW-0106">Calcium</keyword>
<dbReference type="InterPro" id="IPR011992">
    <property type="entry name" value="EF-hand-dom_pair"/>
</dbReference>
<feature type="region of interest" description="Disordered" evidence="4">
    <location>
        <begin position="1"/>
        <end position="24"/>
    </location>
</feature>
<reference evidence="8" key="1">
    <citation type="submission" date="2025-08" db="UniProtKB">
        <authorList>
            <consortium name="RefSeq"/>
        </authorList>
    </citation>
    <scope>IDENTIFICATION</scope>
    <source>
        <tissue evidence="8">Gonad</tissue>
    </source>
</reference>
<dbReference type="KEGG" id="bbel:109486630"/>
<feature type="short sequence motif" description="GXSXG" evidence="3">
    <location>
        <begin position="74"/>
        <end position="78"/>
    </location>
</feature>
<dbReference type="InterPro" id="IPR002048">
    <property type="entry name" value="EF_hand_dom"/>
</dbReference>
<dbReference type="InterPro" id="IPR018247">
    <property type="entry name" value="EF_Hand_1_Ca_BS"/>
</dbReference>
<evidence type="ECO:0000256" key="2">
    <source>
        <dbReference type="ARBA" id="ARBA00023098"/>
    </source>
</evidence>
<dbReference type="GeneID" id="109486630"/>
<evidence type="ECO:0000259" key="5">
    <source>
        <dbReference type="PROSITE" id="PS50222"/>
    </source>
</evidence>
<feature type="short sequence motif" description="GXGXXG" evidence="3">
    <location>
        <begin position="45"/>
        <end position="50"/>
    </location>
</feature>
<evidence type="ECO:0000256" key="1">
    <source>
        <dbReference type="ARBA" id="ARBA00022837"/>
    </source>
</evidence>
<evidence type="ECO:0000256" key="3">
    <source>
        <dbReference type="PROSITE-ProRule" id="PRU01161"/>
    </source>
</evidence>
<dbReference type="InterPro" id="IPR002641">
    <property type="entry name" value="PNPLA_dom"/>
</dbReference>
<keyword evidence="3" id="KW-0378">Hydrolase</keyword>
<sequence>MHRDIMGNRGSKDDTATPVSTTIDTSEDQAFGKHDFPFENLVMEGGGVRGVAHIGALMVLESAGILKNITRVAGTSSGAIFATLVALKLTCKQMAEELDIDIKKMVFTGGIKKLGKPFMFFQRLGWDTGEGFYEYCGSVLERHTRTENQPGNPDITFQELYERTKIELCIVVTNLNQQREVYFHVKTAADLPIRKALRMSMSLPALFQPVVEDYFGVKEYFVDGGMACNYPLHCFDGWWLSMKEEDSFFKKLVLGLADLNKALERSERFEPVNPKTIGIMLYSDDDIELFEQEFWNRLTPEEREYDRPTTDTEAAREYYKKKEKKKKEINRKEIREYVNRFLTALKNKKINPDSPIDRKELDSYFVEDGTMTDAERRDFVRQLFDQMDADKNGQLTYTEIEQSFGKNLVQWLLTHVGWSEEPHDKRWRMVDYLKKYLDLFFVRNKKFFHQAEDVHRTIGVDTKYVKVTSFDLEDEDKMFLYKVC</sequence>
<dbReference type="Proteomes" id="UP000515135">
    <property type="component" value="Unplaced"/>
</dbReference>
<protein>
    <submittedName>
        <fullName evidence="8">Uncharacterized protein LOC109486630</fullName>
    </submittedName>
</protein>
<dbReference type="GO" id="GO:0016042">
    <property type="term" value="P:lipid catabolic process"/>
    <property type="evidence" value="ECO:0007669"/>
    <property type="project" value="UniProtKB-UniRule"/>
</dbReference>
<dbReference type="RefSeq" id="XP_019646047.1">
    <property type="nucleotide sequence ID" value="XM_019790488.1"/>
</dbReference>
<feature type="domain" description="EF-hand" evidence="5">
    <location>
        <begin position="375"/>
        <end position="410"/>
    </location>
</feature>
<dbReference type="AlphaFoldDB" id="A0A6P5ASI8"/>
<name>A0A6P5ASI8_BRABE</name>
<dbReference type="SUPFAM" id="SSF47473">
    <property type="entry name" value="EF-hand"/>
    <property type="match status" value="1"/>
</dbReference>
<dbReference type="InterPro" id="IPR052580">
    <property type="entry name" value="Lipid_Hydrolase"/>
</dbReference>
<dbReference type="PANTHER" id="PTHR46394:SF1">
    <property type="entry name" value="PNPLA DOMAIN-CONTAINING PROTEIN"/>
    <property type="match status" value="1"/>
</dbReference>
<gene>
    <name evidence="8" type="primary">LOC109486630</name>
</gene>
<dbReference type="CDD" id="cd07207">
    <property type="entry name" value="Pat_ExoU_VipD_like"/>
    <property type="match status" value="1"/>
</dbReference>
<keyword evidence="3" id="KW-0442">Lipid degradation</keyword>
<dbReference type="InterPro" id="IPR016035">
    <property type="entry name" value="Acyl_Trfase/lysoPLipase"/>
</dbReference>
<feature type="active site" description="Nucleophile" evidence="3">
    <location>
        <position position="76"/>
    </location>
</feature>
<keyword evidence="2 3" id="KW-0443">Lipid metabolism</keyword>
<proteinExistence type="predicted"/>
<feature type="active site" description="Proton acceptor" evidence="3">
    <location>
        <position position="223"/>
    </location>
</feature>
<dbReference type="PROSITE" id="PS00018">
    <property type="entry name" value="EF_HAND_1"/>
    <property type="match status" value="1"/>
</dbReference>
<evidence type="ECO:0000256" key="4">
    <source>
        <dbReference type="SAM" id="MobiDB-lite"/>
    </source>
</evidence>
<dbReference type="SUPFAM" id="SSF52151">
    <property type="entry name" value="FabD/lysophospholipase-like"/>
    <property type="match status" value="1"/>
</dbReference>
<feature type="short sequence motif" description="DGA/G" evidence="3">
    <location>
        <begin position="223"/>
        <end position="225"/>
    </location>
</feature>
<keyword evidence="7" id="KW-1185">Reference proteome</keyword>
<dbReference type="Gene3D" id="3.40.1090.10">
    <property type="entry name" value="Cytosolic phospholipase A2 catalytic domain"/>
    <property type="match status" value="2"/>
</dbReference>
<accession>A0A6P5ASI8</accession>
<feature type="domain" description="PNPLA" evidence="6">
    <location>
        <begin position="41"/>
        <end position="236"/>
    </location>
</feature>
<dbReference type="PROSITE" id="PS51635">
    <property type="entry name" value="PNPLA"/>
    <property type="match status" value="1"/>
</dbReference>
<evidence type="ECO:0000313" key="8">
    <source>
        <dbReference type="RefSeq" id="XP_019646047.1"/>
    </source>
</evidence>
<dbReference type="Gene3D" id="1.10.238.10">
    <property type="entry name" value="EF-hand"/>
    <property type="match status" value="1"/>
</dbReference>
<dbReference type="Pfam" id="PF01734">
    <property type="entry name" value="Patatin"/>
    <property type="match status" value="1"/>
</dbReference>
<dbReference type="PROSITE" id="PS50222">
    <property type="entry name" value="EF_HAND_2"/>
    <property type="match status" value="1"/>
</dbReference>
<dbReference type="GO" id="GO:0005509">
    <property type="term" value="F:calcium ion binding"/>
    <property type="evidence" value="ECO:0007669"/>
    <property type="project" value="InterPro"/>
</dbReference>
<organism evidence="7 8">
    <name type="scientific">Branchiostoma belcheri</name>
    <name type="common">Amphioxus</name>
    <dbReference type="NCBI Taxonomy" id="7741"/>
    <lineage>
        <taxon>Eukaryota</taxon>
        <taxon>Metazoa</taxon>
        <taxon>Chordata</taxon>
        <taxon>Cephalochordata</taxon>
        <taxon>Leptocardii</taxon>
        <taxon>Amphioxiformes</taxon>
        <taxon>Branchiostomatidae</taxon>
        <taxon>Branchiostoma</taxon>
    </lineage>
</organism>